<dbReference type="EnsemblMetazoa" id="PPA30847.1">
    <property type="protein sequence ID" value="PPA30847.1"/>
    <property type="gene ID" value="WBGene00203713"/>
</dbReference>
<sequence>MYFYHKMRYDEWLIPSPELASTIILGILLGRKQHRLNGGVGASTASAFWSNRADDGVDLLIKKGLGASSDNGSCCPSTSPHDRTTTDCCAQDSSCSEATPAANPAAYVLRPQAAHLTPSSNFTPCPLRLTSSAVSRK</sequence>
<keyword evidence="2" id="KW-1185">Reference proteome</keyword>
<accession>A0A8R1YLN9</accession>
<reference evidence="2" key="1">
    <citation type="journal article" date="2008" name="Nat. Genet.">
        <title>The Pristionchus pacificus genome provides a unique perspective on nematode lifestyle and parasitism.</title>
        <authorList>
            <person name="Dieterich C."/>
            <person name="Clifton S.W."/>
            <person name="Schuster L.N."/>
            <person name="Chinwalla A."/>
            <person name="Delehaunty K."/>
            <person name="Dinkelacker I."/>
            <person name="Fulton L."/>
            <person name="Fulton R."/>
            <person name="Godfrey J."/>
            <person name="Minx P."/>
            <person name="Mitreva M."/>
            <person name="Roeseler W."/>
            <person name="Tian H."/>
            <person name="Witte H."/>
            <person name="Yang S.P."/>
            <person name="Wilson R.K."/>
            <person name="Sommer R.J."/>
        </authorList>
    </citation>
    <scope>NUCLEOTIDE SEQUENCE [LARGE SCALE GENOMIC DNA]</scope>
    <source>
        <strain evidence="2">PS312</strain>
    </source>
</reference>
<reference evidence="1" key="2">
    <citation type="submission" date="2022-06" db="UniProtKB">
        <authorList>
            <consortium name="EnsemblMetazoa"/>
        </authorList>
    </citation>
    <scope>IDENTIFICATION</scope>
    <source>
        <strain evidence="1">PS312</strain>
    </source>
</reference>
<evidence type="ECO:0000313" key="1">
    <source>
        <dbReference type="EnsemblMetazoa" id="PPA30847.1"/>
    </source>
</evidence>
<accession>A0A2A6BS54</accession>
<proteinExistence type="predicted"/>
<protein>
    <submittedName>
        <fullName evidence="1">Uncharacterized protein</fullName>
    </submittedName>
</protein>
<gene>
    <name evidence="1" type="primary">WBGene00203713</name>
</gene>
<name>A0A2A6BS54_PRIPA</name>
<evidence type="ECO:0000313" key="2">
    <source>
        <dbReference type="Proteomes" id="UP000005239"/>
    </source>
</evidence>
<dbReference type="AlphaFoldDB" id="A0A2A6BS54"/>
<dbReference type="Proteomes" id="UP000005239">
    <property type="component" value="Unassembled WGS sequence"/>
</dbReference>
<organism evidence="1 2">
    <name type="scientific">Pristionchus pacificus</name>
    <name type="common">Parasitic nematode worm</name>
    <dbReference type="NCBI Taxonomy" id="54126"/>
    <lineage>
        <taxon>Eukaryota</taxon>
        <taxon>Metazoa</taxon>
        <taxon>Ecdysozoa</taxon>
        <taxon>Nematoda</taxon>
        <taxon>Chromadorea</taxon>
        <taxon>Rhabditida</taxon>
        <taxon>Rhabditina</taxon>
        <taxon>Diplogasteromorpha</taxon>
        <taxon>Diplogasteroidea</taxon>
        <taxon>Neodiplogasteridae</taxon>
        <taxon>Pristionchus</taxon>
    </lineage>
</organism>